<proteinExistence type="inferred from homology"/>
<dbReference type="PANTHER" id="PTHR30024">
    <property type="entry name" value="ALIPHATIC SULFONATES-BINDING PROTEIN-RELATED"/>
    <property type="match status" value="1"/>
</dbReference>
<evidence type="ECO:0000256" key="3">
    <source>
        <dbReference type="ARBA" id="ARBA00022448"/>
    </source>
</evidence>
<evidence type="ECO:0000313" key="9">
    <source>
        <dbReference type="EMBL" id="BAU74972.1"/>
    </source>
</evidence>
<evidence type="ECO:0000256" key="6">
    <source>
        <dbReference type="ARBA" id="ARBA00070228"/>
    </source>
</evidence>
<dbReference type="NCBIfam" id="TIGR01728">
    <property type="entry name" value="SsuA_fam"/>
    <property type="match status" value="1"/>
</dbReference>
<keyword evidence="10" id="KW-1185">Reference proteome</keyword>
<dbReference type="EMBL" id="AP014862">
    <property type="protein sequence ID" value="BAU74972.1"/>
    <property type="molecule type" value="Genomic_DNA"/>
</dbReference>
<feature type="signal peptide" evidence="7">
    <location>
        <begin position="1"/>
        <end position="28"/>
    </location>
</feature>
<feature type="chain" id="PRO_5042021982" description="Putative aliphatic sulfonates-binding protein" evidence="7">
    <location>
        <begin position="29"/>
        <end position="324"/>
    </location>
</feature>
<protein>
    <recommendedName>
        <fullName evidence="6">Putative aliphatic sulfonates-binding protein</fullName>
    </recommendedName>
</protein>
<keyword evidence="3" id="KW-0813">Transport</keyword>
<evidence type="ECO:0000256" key="2">
    <source>
        <dbReference type="ARBA" id="ARBA00010742"/>
    </source>
</evidence>
<evidence type="ECO:0000256" key="7">
    <source>
        <dbReference type="SAM" id="SignalP"/>
    </source>
</evidence>
<dbReference type="InterPro" id="IPR015168">
    <property type="entry name" value="SsuA/THI5"/>
</dbReference>
<keyword evidence="4 7" id="KW-0732">Signal</keyword>
<reference evidence="10" key="1">
    <citation type="submission" date="2015-05" db="EMBL/GenBank/DDBJ databases">
        <title>Draft genome sequencing of a biphenyl-degrading bacterium, Pseudomonas balearica KF707 (=NBRC110670).</title>
        <authorList>
            <person name="Kimura N."/>
            <person name="Hirose J."/>
            <person name="Watanabe T."/>
            <person name="Suenaga H."/>
            <person name="Fujihara H."/>
            <person name="Noguchi M."/>
            <person name="Hashimoto M."/>
            <person name="Shimodaira J."/>
            <person name="Tsuchikane K."/>
            <person name="Hosoyama A."/>
            <person name="Yamazoe A."/>
            <person name="Fujita N."/>
            <person name="Furukawa K."/>
        </authorList>
    </citation>
    <scope>NUCLEOTIDE SEQUENCE [LARGE SCALE GENOMIC DNA]</scope>
    <source>
        <strain evidence="10">DSM 10086 / NBRC 110670 / KF707</strain>
    </source>
</reference>
<dbReference type="SUPFAM" id="SSF53850">
    <property type="entry name" value="Periplasmic binding protein-like II"/>
    <property type="match status" value="1"/>
</dbReference>
<evidence type="ECO:0000256" key="4">
    <source>
        <dbReference type="ARBA" id="ARBA00022729"/>
    </source>
</evidence>
<comment type="subcellular location">
    <subcellularLocation>
        <location evidence="1">Periplasm</location>
    </subcellularLocation>
</comment>
<dbReference type="FunFam" id="3.40.190.10:FF:000050">
    <property type="entry name" value="Sulfonate ABC transporter substrate-binding protein"/>
    <property type="match status" value="1"/>
</dbReference>
<comment type="function">
    <text evidence="5">Part of a binding-protein-dependent transport system for aliphatic sulfonates. Putative binding protein.</text>
</comment>
<dbReference type="Pfam" id="PF09084">
    <property type="entry name" value="NMT1"/>
    <property type="match status" value="1"/>
</dbReference>
<dbReference type="InterPro" id="IPR006311">
    <property type="entry name" value="TAT_signal"/>
</dbReference>
<reference evidence="9 10" key="2">
    <citation type="journal article" date="2017" name="Int. J. Syst. Evol. Microbiol.">
        <title>Pseudomonas furukawaii sp. nov., a polychlorinated biphenyl-degrading bacterium isolated from biphenyl-contaminated soil in Japan.</title>
        <authorList>
            <person name="Kimura N."/>
            <person name="Watanabe T."/>
            <person name="Suenaga H."/>
            <person name="Fujihara H."/>
            <person name="Futagami T."/>
            <person name="Goto M."/>
            <person name="Hanada S."/>
            <person name="Hirose J."/>
        </authorList>
    </citation>
    <scope>NUCLEOTIDE SEQUENCE [LARGE SCALE GENOMIC DNA]</scope>
    <source>
        <strain evidence="10">DSM 10086 / NBRC 110670 / KF707</strain>
    </source>
</reference>
<dbReference type="PROSITE" id="PS51318">
    <property type="entry name" value="TAT"/>
    <property type="match status" value="1"/>
</dbReference>
<name>A0AAD1C1C6_METFU</name>
<dbReference type="AlphaFoldDB" id="A0AAD1C1C6"/>
<dbReference type="Proteomes" id="UP000218554">
    <property type="component" value="Chromosome"/>
</dbReference>
<dbReference type="KEGG" id="pfuw:KF707C_32840"/>
<gene>
    <name evidence="9" type="ORF">KF707C_32840</name>
</gene>
<dbReference type="GO" id="GO:0042597">
    <property type="term" value="C:periplasmic space"/>
    <property type="evidence" value="ECO:0007669"/>
    <property type="project" value="UniProtKB-SubCell"/>
</dbReference>
<evidence type="ECO:0000313" key="10">
    <source>
        <dbReference type="Proteomes" id="UP000218554"/>
    </source>
</evidence>
<dbReference type="InterPro" id="IPR010067">
    <property type="entry name" value="ABC_SsuA_sub-bd"/>
</dbReference>
<feature type="domain" description="Solute-binding protein family 3/N-terminal" evidence="8">
    <location>
        <begin position="31"/>
        <end position="249"/>
    </location>
</feature>
<dbReference type="InterPro" id="IPR001638">
    <property type="entry name" value="Solute-binding_3/MltF_N"/>
</dbReference>
<dbReference type="PANTHER" id="PTHR30024:SF42">
    <property type="entry name" value="ALIPHATIC SULFONATES-BINDING PROTEIN-RELATED"/>
    <property type="match status" value="1"/>
</dbReference>
<evidence type="ECO:0000259" key="8">
    <source>
        <dbReference type="SMART" id="SM00062"/>
    </source>
</evidence>
<dbReference type="Gene3D" id="3.40.190.10">
    <property type="entry name" value="Periplasmic binding protein-like II"/>
    <property type="match status" value="2"/>
</dbReference>
<organism evidence="9 10">
    <name type="scientific">Metapseudomonas furukawaii</name>
    <name type="common">Pseudomonas furukawaii</name>
    <dbReference type="NCBI Taxonomy" id="1149133"/>
    <lineage>
        <taxon>Bacteria</taxon>
        <taxon>Pseudomonadati</taxon>
        <taxon>Pseudomonadota</taxon>
        <taxon>Gammaproteobacteria</taxon>
        <taxon>Pseudomonadales</taxon>
        <taxon>Pseudomonadaceae</taxon>
        <taxon>Metapseudomonas</taxon>
    </lineage>
</organism>
<sequence>MSRALFSRRSLLGFGLSLGLLAALPAQAETELRIGYQKSSTLISLLKSQGSLEKSLASQGLKVSWHEFASGQPLLEALNVGNIDLSADVADTVPVFAQAAGAQLTYFARETPSPAAQAIIVQDGSTLHSLADLKGKKVAVTKAAGAHYLLIAALAKANLTFSDIQPAYLTPADGRAAFENGKVDAWVIWEPFLSAAQHQLPTRTLADSKGLASYQRYYLTSTRFAKEHPQVLQTVYAELAKAGEWLRTHPVEGANILGPLWGNLDPAIVQQANSRRSYQVRPVLPSGLGEQQKIADAFLAEGLLPKRVNANDVAVWQPEAENAQ</sequence>
<accession>A0AAD1C1C6</accession>
<comment type="similarity">
    <text evidence="2">Belongs to the bacterial solute-binding protein SsuA/TauA family.</text>
</comment>
<dbReference type="SMART" id="SM00062">
    <property type="entry name" value="PBPb"/>
    <property type="match status" value="1"/>
</dbReference>
<evidence type="ECO:0000256" key="1">
    <source>
        <dbReference type="ARBA" id="ARBA00004418"/>
    </source>
</evidence>
<evidence type="ECO:0000256" key="5">
    <source>
        <dbReference type="ARBA" id="ARBA00055538"/>
    </source>
</evidence>
<dbReference type="GO" id="GO:0016020">
    <property type="term" value="C:membrane"/>
    <property type="evidence" value="ECO:0007669"/>
    <property type="project" value="InterPro"/>
</dbReference>
<dbReference type="GO" id="GO:0042626">
    <property type="term" value="F:ATPase-coupled transmembrane transporter activity"/>
    <property type="evidence" value="ECO:0007669"/>
    <property type="project" value="InterPro"/>
</dbReference>
<dbReference type="RefSeq" id="WP_003448063.1">
    <property type="nucleotide sequence ID" value="NZ_AJMR01000009.1"/>
</dbReference>